<proteinExistence type="predicted"/>
<keyword evidence="2" id="KW-0597">Phosphoprotein</keyword>
<evidence type="ECO:0000256" key="2">
    <source>
        <dbReference type="ARBA" id="ARBA00022553"/>
    </source>
</evidence>
<dbReference type="Proteomes" id="UP000800040">
    <property type="component" value="Unassembled WGS sequence"/>
</dbReference>
<feature type="region of interest" description="Disordered" evidence="4">
    <location>
        <begin position="1"/>
        <end position="285"/>
    </location>
</feature>
<feature type="compositionally biased region" description="Basic residues" evidence="4">
    <location>
        <begin position="145"/>
        <end position="157"/>
    </location>
</feature>
<name>A0A6A5KBJ1_9PLEO</name>
<feature type="compositionally biased region" description="Acidic residues" evidence="4">
    <location>
        <begin position="563"/>
        <end position="590"/>
    </location>
</feature>
<evidence type="ECO:0000256" key="1">
    <source>
        <dbReference type="ARBA" id="ARBA00004604"/>
    </source>
</evidence>
<dbReference type="PANTHER" id="PTHR14150:SF12">
    <property type="entry name" value="U3 SMALL NUCLEOLAR RNA-ASSOCIATED PROTEIN 14 HOMOLOG A"/>
    <property type="match status" value="1"/>
</dbReference>
<dbReference type="InterPro" id="IPR006709">
    <property type="entry name" value="SSU_processome_Utp14"/>
</dbReference>
<feature type="compositionally biased region" description="Acidic residues" evidence="4">
    <location>
        <begin position="117"/>
        <end position="136"/>
    </location>
</feature>
<feature type="compositionally biased region" description="Basic and acidic residues" evidence="4">
    <location>
        <begin position="624"/>
        <end position="643"/>
    </location>
</feature>
<dbReference type="GO" id="GO:0006364">
    <property type="term" value="P:rRNA processing"/>
    <property type="evidence" value="ECO:0007669"/>
    <property type="project" value="InterPro"/>
</dbReference>
<feature type="compositionally biased region" description="Basic and acidic residues" evidence="4">
    <location>
        <begin position="46"/>
        <end position="62"/>
    </location>
</feature>
<dbReference type="EMBL" id="ML975343">
    <property type="protein sequence ID" value="KAF1832242.1"/>
    <property type="molecule type" value="Genomic_DNA"/>
</dbReference>
<feature type="compositionally biased region" description="Basic and acidic residues" evidence="4">
    <location>
        <begin position="545"/>
        <end position="562"/>
    </location>
</feature>
<dbReference type="Pfam" id="PF04615">
    <property type="entry name" value="Utp14"/>
    <property type="match status" value="1"/>
</dbReference>
<feature type="compositionally biased region" description="Basic and acidic residues" evidence="4">
    <location>
        <begin position="476"/>
        <end position="493"/>
    </location>
</feature>
<gene>
    <name evidence="5" type="ORF">BDW02DRAFT_571234</name>
</gene>
<feature type="compositionally biased region" description="Polar residues" evidence="4">
    <location>
        <begin position="256"/>
        <end position="265"/>
    </location>
</feature>
<feature type="compositionally biased region" description="Basic and acidic residues" evidence="4">
    <location>
        <begin position="767"/>
        <end position="776"/>
    </location>
</feature>
<feature type="compositionally biased region" description="Basic and acidic residues" evidence="4">
    <location>
        <begin position="503"/>
        <end position="522"/>
    </location>
</feature>
<feature type="region of interest" description="Disordered" evidence="4">
    <location>
        <begin position="767"/>
        <end position="801"/>
    </location>
</feature>
<evidence type="ECO:0000313" key="6">
    <source>
        <dbReference type="Proteomes" id="UP000800040"/>
    </source>
</evidence>
<feature type="compositionally biased region" description="Basic and acidic residues" evidence="4">
    <location>
        <begin position="267"/>
        <end position="285"/>
    </location>
</feature>
<feature type="compositionally biased region" description="Acidic residues" evidence="4">
    <location>
        <begin position="70"/>
        <end position="84"/>
    </location>
</feature>
<feature type="compositionally biased region" description="Acidic residues" evidence="4">
    <location>
        <begin position="162"/>
        <end position="189"/>
    </location>
</feature>
<evidence type="ECO:0000256" key="3">
    <source>
        <dbReference type="ARBA" id="ARBA00023242"/>
    </source>
</evidence>
<feature type="compositionally biased region" description="Basic and acidic residues" evidence="4">
    <location>
        <begin position="313"/>
        <end position="329"/>
    </location>
</feature>
<dbReference type="GO" id="GO:0032040">
    <property type="term" value="C:small-subunit processome"/>
    <property type="evidence" value="ECO:0007669"/>
    <property type="project" value="InterPro"/>
</dbReference>
<feature type="region of interest" description="Disordered" evidence="4">
    <location>
        <begin position="313"/>
        <end position="358"/>
    </location>
</feature>
<accession>A0A6A5KBJ1</accession>
<dbReference type="PANTHER" id="PTHR14150">
    <property type="entry name" value="U3 SMALL NUCLEOLAR RNA-ASSOCIATED PROTEIN 14"/>
    <property type="match status" value="1"/>
</dbReference>
<feature type="region of interest" description="Disordered" evidence="4">
    <location>
        <begin position="476"/>
        <end position="668"/>
    </location>
</feature>
<sequence>MPPRVARSSIQGRGQPAKSRPNARNPKKARKRVLDAFSIAQYENPDDVKVRSNRLGEFDPAFKRKRVRDDDEGDGEDGEGGEEEAGPKRQRRRDGDESFDEGSDSDGNTWQMGHVDVDDDEDIDSDEAFGESDEERFEGYTFRGSSKKPQSKLKKSKREADGDGDIDLDENDSAESEDEEEDDLGEDAIDLATALDQWEEDAAEERRARAKKDKQASAFDDSDEKPSEGEDVAADGASDFSSEDDDEGEQDRQAQLQDLISSLATNEDDKAKGRSVEVHETAAPDEFGVARKVDLLSFKPKVADEERKRALRLLRDDKSKRNDVAKKLDAPLPKRQQDKLDRAAANAKANETLERWTDTIKRNRRAEHLMFPLQNPSGGELMGEKTLLPTSASAPANDLESTIQSILQESGLSNGNEDEEKLQKWEELQTNKLPVEEVQRRRTQLRMERELLFREEVRAKRIKKIKSKAYRRVHRKERERIVEKEREQLKADGVDLSEEEREYNDRRRAEERMGSRHRESKWAKGMKATGRAAWDQDALDGVTEMARRNEELRRRAEGKAVHDDDDEGSDLPSEEEESEEDDDAGDDEQSDNGALRRSLGKLDANPFSTDKSKLGQMAFMQKAEAAKRAQNDEAVESLRRELAGETSADDLDENAAKSGRRKYGPGANVVAPAIQMNRSEFEEHPDSDYEDDTNAKITEDGISATEEAGASKRNGVNGLSNGARKEHRSKAASPPAPESSAANPFLTKAKKEKKVIKDPELFAAEEHAKPIMEKTAAKPKIVSKAKAQKKSKPAEKPRETTVNAFLQQRVTAADDDGWATVLGGQDDDEDQDEQAIEDEGFDLDVVLRNHALTAQGFAGDNVDADFDAEKKATIAEEESTETTSYLPGWGSWTGDGMSAAEKKRNLGAKTVTKKPGINADKRKDRKLDKVIINERRVKPNVKYMASQLPFPFENREQYERSLRVPKGKEWVTKKTHEDATKPRVIVKQGVIKPLRKPLV</sequence>
<keyword evidence="6" id="KW-1185">Reference proteome</keyword>
<comment type="subcellular location">
    <subcellularLocation>
        <location evidence="1">Nucleus</location>
        <location evidence="1">Nucleolus</location>
    </subcellularLocation>
</comment>
<dbReference type="AlphaFoldDB" id="A0A6A5KBJ1"/>
<feature type="region of interest" description="Disordered" evidence="4">
    <location>
        <begin position="681"/>
        <end position="752"/>
    </location>
</feature>
<evidence type="ECO:0000313" key="5">
    <source>
        <dbReference type="EMBL" id="KAF1832242.1"/>
    </source>
</evidence>
<feature type="compositionally biased region" description="Basic residues" evidence="4">
    <location>
        <begin position="781"/>
        <end position="791"/>
    </location>
</feature>
<feature type="compositionally biased region" description="Basic and acidic residues" evidence="4">
    <location>
        <begin position="681"/>
        <end position="699"/>
    </location>
</feature>
<dbReference type="OrthoDB" id="277439at2759"/>
<reference evidence="5" key="1">
    <citation type="submission" date="2020-01" db="EMBL/GenBank/DDBJ databases">
        <authorList>
            <consortium name="DOE Joint Genome Institute"/>
            <person name="Haridas S."/>
            <person name="Albert R."/>
            <person name="Binder M."/>
            <person name="Bloem J."/>
            <person name="Labutti K."/>
            <person name="Salamov A."/>
            <person name="Andreopoulos B."/>
            <person name="Baker S.E."/>
            <person name="Barry K."/>
            <person name="Bills G."/>
            <person name="Bluhm B.H."/>
            <person name="Cannon C."/>
            <person name="Castanera R."/>
            <person name="Culley D.E."/>
            <person name="Daum C."/>
            <person name="Ezra D."/>
            <person name="Gonzalez J.B."/>
            <person name="Henrissat B."/>
            <person name="Kuo A."/>
            <person name="Liang C."/>
            <person name="Lipzen A."/>
            <person name="Lutzoni F."/>
            <person name="Magnuson J."/>
            <person name="Mondo S."/>
            <person name="Nolan M."/>
            <person name="Ohm R."/>
            <person name="Pangilinan J."/>
            <person name="Park H.-J."/>
            <person name="Ramirez L."/>
            <person name="Alfaro M."/>
            <person name="Sun H."/>
            <person name="Tritt A."/>
            <person name="Yoshinaga Y."/>
            <person name="Zwiers L.-H."/>
            <person name="Turgeon B.G."/>
            <person name="Goodwin S.B."/>
            <person name="Spatafora J.W."/>
            <person name="Crous P.W."/>
            <person name="Grigoriev I.V."/>
        </authorList>
    </citation>
    <scope>NUCLEOTIDE SEQUENCE</scope>
    <source>
        <strain evidence="5">P77</strain>
    </source>
</reference>
<evidence type="ECO:0000256" key="4">
    <source>
        <dbReference type="SAM" id="MobiDB-lite"/>
    </source>
</evidence>
<protein>
    <submittedName>
        <fullName evidence="5">Utp14-domain-containing protein</fullName>
    </submittedName>
</protein>
<keyword evidence="3" id="KW-0539">Nucleus</keyword>
<organism evidence="5 6">
    <name type="scientific">Decorospora gaudefroyi</name>
    <dbReference type="NCBI Taxonomy" id="184978"/>
    <lineage>
        <taxon>Eukaryota</taxon>
        <taxon>Fungi</taxon>
        <taxon>Dikarya</taxon>
        <taxon>Ascomycota</taxon>
        <taxon>Pezizomycotina</taxon>
        <taxon>Dothideomycetes</taxon>
        <taxon>Pleosporomycetidae</taxon>
        <taxon>Pleosporales</taxon>
        <taxon>Pleosporineae</taxon>
        <taxon>Pleosporaceae</taxon>
        <taxon>Decorospora</taxon>
    </lineage>
</organism>